<dbReference type="EMBL" id="CP138359">
    <property type="protein sequence ID" value="WPF82031.1"/>
    <property type="molecule type" value="Genomic_DNA"/>
</dbReference>
<feature type="transmembrane region" description="Helical" evidence="1">
    <location>
        <begin position="83"/>
        <end position="104"/>
    </location>
</feature>
<dbReference type="AlphaFoldDB" id="A0AAF0Z6Y1"/>
<evidence type="ECO:0000256" key="1">
    <source>
        <dbReference type="SAM" id="Phobius"/>
    </source>
</evidence>
<keyword evidence="1" id="KW-0472">Membrane</keyword>
<feature type="transmembrane region" description="Helical" evidence="1">
    <location>
        <begin position="198"/>
        <end position="221"/>
    </location>
</feature>
<dbReference type="KEGG" id="sbil:SANBI_003362"/>
<evidence type="ECO:0000313" key="3">
    <source>
        <dbReference type="Proteomes" id="UP001304340"/>
    </source>
</evidence>
<gene>
    <name evidence="2" type="ORF">SANBI_003362</name>
</gene>
<organism evidence="2 3">
    <name type="scientific">Sanguibacter biliveldensis</name>
    <dbReference type="NCBI Taxonomy" id="3030830"/>
    <lineage>
        <taxon>Bacteria</taxon>
        <taxon>Bacillati</taxon>
        <taxon>Actinomycetota</taxon>
        <taxon>Actinomycetes</taxon>
        <taxon>Micrococcales</taxon>
        <taxon>Sanguibacteraceae</taxon>
        <taxon>Sanguibacter</taxon>
    </lineage>
</organism>
<dbReference type="Proteomes" id="UP001304340">
    <property type="component" value="Chromosome"/>
</dbReference>
<protein>
    <submittedName>
        <fullName evidence="2">Uncharacterized protein</fullName>
    </submittedName>
</protein>
<sequence length="292" mass="29862">MRALASLLLHRRVVGVQLWLCGLVVCALPVLRWSTSSRDLDSALRAAQAQVDVMQPVIGEEFDLAAAFVEPRYLAAAELPFDLAALTVGLALVCLLAGAVLCGGDWRTRSVHVTWPSARRRGESAVRAVVVWTGWCAVVAVVVLVVAAVSLLGVAYLRGSADGVALTGVLLVVVRGVLVVAGAASIGAAAGVVARSEVVVILGVLVYVVLGELVAPAVWAADGFRSGVTRLVGLVVSEAEGSRGMALECLAPRCPDLVAPGGGAAAAYVAGAGVVVLVIVLAGAAARRPVWR</sequence>
<dbReference type="RefSeq" id="WP_319157095.1">
    <property type="nucleotide sequence ID" value="NZ_CP138359.1"/>
</dbReference>
<feature type="transmembrane region" description="Helical" evidence="1">
    <location>
        <begin position="265"/>
        <end position="286"/>
    </location>
</feature>
<proteinExistence type="predicted"/>
<keyword evidence="3" id="KW-1185">Reference proteome</keyword>
<feature type="transmembrane region" description="Helical" evidence="1">
    <location>
        <begin position="125"/>
        <end position="157"/>
    </location>
</feature>
<keyword evidence="1" id="KW-1133">Transmembrane helix</keyword>
<reference evidence="3" key="1">
    <citation type="submission" date="2023-11" db="EMBL/GenBank/DDBJ databases">
        <authorList>
            <person name="Helweg L.P."/>
            <person name="Kiel A."/>
            <person name="Hitz F."/>
            <person name="Ruckert-Reed C."/>
            <person name="Busche T."/>
            <person name="Kaltschmidt B."/>
            <person name="Kaltschmidt C."/>
        </authorList>
    </citation>
    <scope>NUCLEOTIDE SEQUENCE [LARGE SCALE GENOMIC DNA]</scope>
    <source>
        <strain evidence="3">4.1</strain>
    </source>
</reference>
<evidence type="ECO:0000313" key="2">
    <source>
        <dbReference type="EMBL" id="WPF82031.1"/>
    </source>
</evidence>
<accession>A0AAF0Z6Y1</accession>
<feature type="transmembrane region" description="Helical" evidence="1">
    <location>
        <begin position="12"/>
        <end position="31"/>
    </location>
</feature>
<name>A0AAF0Z6Y1_9MICO</name>
<feature type="transmembrane region" description="Helical" evidence="1">
    <location>
        <begin position="163"/>
        <end position="186"/>
    </location>
</feature>
<keyword evidence="1" id="KW-0812">Transmembrane</keyword>